<sequence>MSLPVPNDPLFPFSWHLLNTGQNGGLAGIDIRILPVWEHYRGAGITVAVVDDGVADTLSQAVSLLKAPKPQSHKTIQIQRYNA</sequence>
<evidence type="ECO:0000313" key="2">
    <source>
        <dbReference type="Proteomes" id="UP000787635"/>
    </source>
</evidence>
<dbReference type="SUPFAM" id="SSF52743">
    <property type="entry name" value="Subtilisin-like"/>
    <property type="match status" value="1"/>
</dbReference>
<dbReference type="EMBL" id="JAAVNE010000012">
    <property type="protein sequence ID" value="NKC31061.1"/>
    <property type="molecule type" value="Genomic_DNA"/>
</dbReference>
<dbReference type="Gene3D" id="3.40.50.200">
    <property type="entry name" value="Peptidase S8/S53 domain"/>
    <property type="match status" value="1"/>
</dbReference>
<dbReference type="Proteomes" id="UP000787635">
    <property type="component" value="Unassembled WGS sequence"/>
</dbReference>
<dbReference type="RefSeq" id="WP_168029604.1">
    <property type="nucleotide sequence ID" value="NZ_JAAVNE010000012.1"/>
</dbReference>
<evidence type="ECO:0000313" key="1">
    <source>
        <dbReference type="EMBL" id="NKC31061.1"/>
    </source>
</evidence>
<comment type="caution">
    <text evidence="1">The sequence shown here is derived from an EMBL/GenBank/DDBJ whole genome shotgun (WGS) entry which is preliminary data.</text>
</comment>
<keyword evidence="2" id="KW-1185">Reference proteome</keyword>
<dbReference type="InterPro" id="IPR036852">
    <property type="entry name" value="Peptidase_S8/S53_dom_sf"/>
</dbReference>
<proteinExistence type="predicted"/>
<name>A0ABX1E1U5_9PROT</name>
<protein>
    <submittedName>
        <fullName evidence="1">Uncharacterized protein</fullName>
    </submittedName>
</protein>
<accession>A0ABX1E1U5</accession>
<organism evidence="1 2">
    <name type="scientific">Falsiroseomonas selenitidurans</name>
    <dbReference type="NCBI Taxonomy" id="2716335"/>
    <lineage>
        <taxon>Bacteria</taxon>
        <taxon>Pseudomonadati</taxon>
        <taxon>Pseudomonadota</taxon>
        <taxon>Alphaproteobacteria</taxon>
        <taxon>Acetobacterales</taxon>
        <taxon>Roseomonadaceae</taxon>
        <taxon>Falsiroseomonas</taxon>
    </lineage>
</organism>
<reference evidence="1 2" key="1">
    <citation type="submission" date="2020-03" db="EMBL/GenBank/DDBJ databases">
        <title>Roseomonas selenitidurans sp. nov. isolated from urban soil.</title>
        <authorList>
            <person name="Liu H."/>
        </authorList>
    </citation>
    <scope>NUCLEOTIDE SEQUENCE [LARGE SCALE GENOMIC DNA]</scope>
    <source>
        <strain evidence="1 2">BU-1</strain>
    </source>
</reference>
<gene>
    <name evidence="1" type="ORF">HEQ75_09315</name>
</gene>